<dbReference type="Proteomes" id="UP001314635">
    <property type="component" value="Unassembled WGS sequence"/>
</dbReference>
<dbReference type="PANTHER" id="PTHR11803">
    <property type="entry name" value="2-IMINOBUTANOATE/2-IMINOPROPANOATE DEAMINASE RIDA"/>
    <property type="match status" value="1"/>
</dbReference>
<sequence>MSDSPSWPFSLVRRAGGLVFLSGEVPVADDGTIPEGIAAQTDLTFKLIGETLAGEGLSLDDVVSCMVHLADKADFAAFNEAYRKHFKDPLPVRTTVQAQMMADVKIEITVVAAARS</sequence>
<comment type="caution">
    <text evidence="2">The sequence shown here is derived from an EMBL/GenBank/DDBJ whole genome shotgun (WGS) entry which is preliminary data.</text>
</comment>
<evidence type="ECO:0000313" key="2">
    <source>
        <dbReference type="EMBL" id="MBR1134512.1"/>
    </source>
</evidence>
<reference evidence="3" key="1">
    <citation type="journal article" date="2021" name="ISME J.">
        <title>Evolutionary origin and ecological implication of a unique nif island in free-living Bradyrhizobium lineages.</title>
        <authorList>
            <person name="Tao J."/>
        </authorList>
    </citation>
    <scope>NUCLEOTIDE SEQUENCE [LARGE SCALE GENOMIC DNA]</scope>
    <source>
        <strain evidence="3">SZCCT0094</strain>
    </source>
</reference>
<dbReference type="Gene3D" id="3.30.1330.40">
    <property type="entry name" value="RutC-like"/>
    <property type="match status" value="1"/>
</dbReference>
<accession>A0ABS5FZQ9</accession>
<dbReference type="Pfam" id="PF01042">
    <property type="entry name" value="Ribonuc_L-PSP"/>
    <property type="match status" value="1"/>
</dbReference>
<dbReference type="InterPro" id="IPR006175">
    <property type="entry name" value="YjgF/YER057c/UK114"/>
</dbReference>
<dbReference type="EMBL" id="JAFCLK010000002">
    <property type="protein sequence ID" value="MBR1134512.1"/>
    <property type="molecule type" value="Genomic_DNA"/>
</dbReference>
<evidence type="ECO:0000313" key="3">
    <source>
        <dbReference type="Proteomes" id="UP001314635"/>
    </source>
</evidence>
<keyword evidence="3" id="KW-1185">Reference proteome</keyword>
<protein>
    <submittedName>
        <fullName evidence="2">RidA family protein</fullName>
    </submittedName>
</protein>
<dbReference type="SUPFAM" id="SSF55298">
    <property type="entry name" value="YjgF-like"/>
    <property type="match status" value="1"/>
</dbReference>
<organism evidence="2 3">
    <name type="scientific">Bradyrhizobium denitrificans</name>
    <dbReference type="NCBI Taxonomy" id="2734912"/>
    <lineage>
        <taxon>Bacteria</taxon>
        <taxon>Pseudomonadati</taxon>
        <taxon>Pseudomonadota</taxon>
        <taxon>Alphaproteobacteria</taxon>
        <taxon>Hyphomicrobiales</taxon>
        <taxon>Nitrobacteraceae</taxon>
        <taxon>Bradyrhizobium</taxon>
    </lineage>
</organism>
<proteinExistence type="inferred from homology"/>
<comment type="similarity">
    <text evidence="1">Belongs to the RutC family.</text>
</comment>
<dbReference type="InterPro" id="IPR035959">
    <property type="entry name" value="RutC-like_sf"/>
</dbReference>
<gene>
    <name evidence="2" type="ORF">JQ619_01895</name>
</gene>
<evidence type="ECO:0000256" key="1">
    <source>
        <dbReference type="ARBA" id="ARBA00010552"/>
    </source>
</evidence>
<dbReference type="PANTHER" id="PTHR11803:SF58">
    <property type="entry name" value="PROTEIN HMF1-RELATED"/>
    <property type="match status" value="1"/>
</dbReference>
<dbReference type="CDD" id="cd00448">
    <property type="entry name" value="YjgF_YER057c_UK114_family"/>
    <property type="match status" value="1"/>
</dbReference>
<dbReference type="RefSeq" id="WP_012044804.1">
    <property type="nucleotide sequence ID" value="NZ_JABFDP010000005.1"/>
</dbReference>
<name>A0ABS5FZQ9_9BRAD</name>